<dbReference type="OrthoDB" id="5393654at2759"/>
<dbReference type="PANTHER" id="PTHR35179:SF2">
    <property type="entry name" value="START DOMAIN-CONTAINING PROTEIN"/>
    <property type="match status" value="1"/>
</dbReference>
<dbReference type="PANTHER" id="PTHR35179">
    <property type="entry name" value="PROTEIN CBG02620"/>
    <property type="match status" value="1"/>
</dbReference>
<dbReference type="VEuPathDB" id="FungiDB:BO82DRAFT_167039"/>
<protein>
    <submittedName>
        <fullName evidence="1">Uncharacterized protein</fullName>
    </submittedName>
</protein>
<dbReference type="Proteomes" id="UP000248340">
    <property type="component" value="Unassembled WGS sequence"/>
</dbReference>
<organism evidence="1 2">
    <name type="scientific">Aspergillus uvarum CBS 121591</name>
    <dbReference type="NCBI Taxonomy" id="1448315"/>
    <lineage>
        <taxon>Eukaryota</taxon>
        <taxon>Fungi</taxon>
        <taxon>Dikarya</taxon>
        <taxon>Ascomycota</taxon>
        <taxon>Pezizomycotina</taxon>
        <taxon>Eurotiomycetes</taxon>
        <taxon>Eurotiomycetidae</taxon>
        <taxon>Eurotiales</taxon>
        <taxon>Aspergillaceae</taxon>
        <taxon>Aspergillus</taxon>
        <taxon>Aspergillus subgen. Circumdati</taxon>
    </lineage>
</organism>
<accession>A0A319DE18</accession>
<reference evidence="1 2" key="1">
    <citation type="submission" date="2016-12" db="EMBL/GenBank/DDBJ databases">
        <title>The genomes of Aspergillus section Nigri reveals drivers in fungal speciation.</title>
        <authorList>
            <consortium name="DOE Joint Genome Institute"/>
            <person name="Vesth T.C."/>
            <person name="Nybo J."/>
            <person name="Theobald S."/>
            <person name="Brandl J."/>
            <person name="Frisvad J.C."/>
            <person name="Nielsen K.F."/>
            <person name="Lyhne E.K."/>
            <person name="Kogle M.E."/>
            <person name="Kuo A."/>
            <person name="Riley R."/>
            <person name="Clum A."/>
            <person name="Nolan M."/>
            <person name="Lipzen A."/>
            <person name="Salamov A."/>
            <person name="Henrissat B."/>
            <person name="Wiebenga A."/>
            <person name="De Vries R.P."/>
            <person name="Grigoriev I.V."/>
            <person name="Mortensen U.H."/>
            <person name="Andersen M.R."/>
            <person name="Baker S.E."/>
        </authorList>
    </citation>
    <scope>NUCLEOTIDE SEQUENCE [LARGE SCALE GENOMIC DNA]</scope>
    <source>
        <strain evidence="1 2">CBS 121591</strain>
    </source>
</reference>
<keyword evidence="2" id="KW-1185">Reference proteome</keyword>
<dbReference type="RefSeq" id="XP_025488252.1">
    <property type="nucleotide sequence ID" value="XM_025630311.1"/>
</dbReference>
<dbReference type="GeneID" id="37133052"/>
<sequence>MIRAKLVDKPDYRVGDLDVVGCGSTLGNILRFARGDTLPFRMLVEAIGHTVFLIRMENSPWDKDAWESESHQRLINYQFANMNVLVRFEADGFLPDLIPEPGIAAQENSSPGEKHMDSEDLLSSIAAATISTNQAPVTTDDRRSSALEISQCGRHSPQCAIFDLKTRSGKTHDFEILQEQMHPRLWIRQTPRFLLACHNAGRFEDIRVLDVREDLEQ</sequence>
<gene>
    <name evidence="1" type="ORF">BO82DRAFT_167039</name>
</gene>
<evidence type="ECO:0000313" key="1">
    <source>
        <dbReference type="EMBL" id="PYH78052.1"/>
    </source>
</evidence>
<proteinExistence type="predicted"/>
<dbReference type="AlphaFoldDB" id="A0A319DE18"/>
<name>A0A319DE18_9EURO</name>
<dbReference type="STRING" id="1448315.A0A319DE18"/>
<evidence type="ECO:0000313" key="2">
    <source>
        <dbReference type="Proteomes" id="UP000248340"/>
    </source>
</evidence>
<dbReference type="EMBL" id="KZ821733">
    <property type="protein sequence ID" value="PYH78052.1"/>
    <property type="molecule type" value="Genomic_DNA"/>
</dbReference>